<organism evidence="1 2">
    <name type="scientific">Mauremys mutica</name>
    <name type="common">yellowpond turtle</name>
    <dbReference type="NCBI Taxonomy" id="74926"/>
    <lineage>
        <taxon>Eukaryota</taxon>
        <taxon>Metazoa</taxon>
        <taxon>Chordata</taxon>
        <taxon>Craniata</taxon>
        <taxon>Vertebrata</taxon>
        <taxon>Euteleostomi</taxon>
        <taxon>Archelosauria</taxon>
        <taxon>Testudinata</taxon>
        <taxon>Testudines</taxon>
        <taxon>Cryptodira</taxon>
        <taxon>Durocryptodira</taxon>
        <taxon>Testudinoidea</taxon>
        <taxon>Geoemydidae</taxon>
        <taxon>Geoemydinae</taxon>
        <taxon>Mauremys</taxon>
    </lineage>
</organism>
<name>A0A9D4AVC2_9SAUR</name>
<accession>A0A9D4AVC2</accession>
<dbReference type="AlphaFoldDB" id="A0A9D4AVC2"/>
<proteinExistence type="predicted"/>
<reference evidence="1" key="1">
    <citation type="submission" date="2021-09" db="EMBL/GenBank/DDBJ databases">
        <title>The genome of Mauremys mutica provides insights into the evolution of semi-aquatic lifestyle.</title>
        <authorList>
            <person name="Gong S."/>
            <person name="Gao Y."/>
        </authorList>
    </citation>
    <scope>NUCLEOTIDE SEQUENCE</scope>
    <source>
        <strain evidence="1">MM-2020</strain>
        <tissue evidence="1">Muscle</tissue>
    </source>
</reference>
<comment type="caution">
    <text evidence="1">The sequence shown here is derived from an EMBL/GenBank/DDBJ whole genome shotgun (WGS) entry which is preliminary data.</text>
</comment>
<dbReference type="EMBL" id="JAHDVG010000474">
    <property type="protein sequence ID" value="KAH1177732.1"/>
    <property type="molecule type" value="Genomic_DNA"/>
</dbReference>
<evidence type="ECO:0000313" key="1">
    <source>
        <dbReference type="EMBL" id="KAH1177732.1"/>
    </source>
</evidence>
<dbReference type="Proteomes" id="UP000827986">
    <property type="component" value="Unassembled WGS sequence"/>
</dbReference>
<evidence type="ECO:0000313" key="2">
    <source>
        <dbReference type="Proteomes" id="UP000827986"/>
    </source>
</evidence>
<protein>
    <submittedName>
        <fullName evidence="1">Uncharacterized protein</fullName>
    </submittedName>
</protein>
<gene>
    <name evidence="1" type="ORF">KIL84_011434</name>
</gene>
<sequence length="120" mass="13264">MVSEFPGDLHEMQWGQHVRIQTTTPPAGCCCSCGAQWVKHTAIRALRLASGKPHVAIPRAGLTQREGTLAWNLKKELKFPQAPWVSASHSFPWQKTMVPDNPQCNTATLEMAPGINCNFL</sequence>
<keyword evidence="2" id="KW-1185">Reference proteome</keyword>